<keyword evidence="2" id="KW-0689">Ribosomal protein</keyword>
<dbReference type="Gene3D" id="6.10.250.1270">
    <property type="match status" value="1"/>
</dbReference>
<comment type="similarity">
    <text evidence="1">Belongs to the eukaryotic ribosomal protein eL24 family.</text>
</comment>
<evidence type="ECO:0000256" key="3">
    <source>
        <dbReference type="ARBA" id="ARBA00023274"/>
    </source>
</evidence>
<dbReference type="EMBL" id="HBEK01014163">
    <property type="protein sequence ID" value="CAD8397722.1"/>
    <property type="molecule type" value="Transcribed_RNA"/>
</dbReference>
<name>A0A7S0BMS9_9RHOD</name>
<reference evidence="6" key="1">
    <citation type="submission" date="2021-01" db="EMBL/GenBank/DDBJ databases">
        <authorList>
            <person name="Corre E."/>
            <person name="Pelletier E."/>
            <person name="Niang G."/>
            <person name="Scheremetjew M."/>
            <person name="Finn R."/>
            <person name="Kale V."/>
            <person name="Holt S."/>
            <person name="Cochrane G."/>
            <person name="Meng A."/>
            <person name="Brown T."/>
            <person name="Cohen L."/>
        </authorList>
    </citation>
    <scope>NUCLEOTIDE SEQUENCE</scope>
    <source>
        <strain evidence="6">UTEX LB 2760</strain>
    </source>
</reference>
<dbReference type="GO" id="GO:0003735">
    <property type="term" value="F:structural constituent of ribosome"/>
    <property type="evidence" value="ECO:0007669"/>
    <property type="project" value="InterPro"/>
</dbReference>
<proteinExistence type="inferred from homology"/>
<keyword evidence="3" id="KW-0687">Ribonucleoprotein</keyword>
<evidence type="ECO:0000256" key="4">
    <source>
        <dbReference type="SAM" id="MobiDB-lite"/>
    </source>
</evidence>
<dbReference type="PANTHER" id="PTHR10792:SF1">
    <property type="entry name" value="RIBOSOMAL PROTEIN L24"/>
    <property type="match status" value="1"/>
</dbReference>
<feature type="domain" description="Large ribosomal subunit protein eL24-related N-terminal" evidence="5">
    <location>
        <begin position="4"/>
        <end position="68"/>
    </location>
</feature>
<dbReference type="AlphaFoldDB" id="A0A7S0BMS9"/>
<dbReference type="GO" id="GO:0002181">
    <property type="term" value="P:cytoplasmic translation"/>
    <property type="evidence" value="ECO:0007669"/>
    <property type="project" value="TreeGrafter"/>
</dbReference>
<dbReference type="InterPro" id="IPR038630">
    <property type="entry name" value="L24e/L24_sf"/>
</dbReference>
<dbReference type="SUPFAM" id="SSF57716">
    <property type="entry name" value="Glucocorticoid receptor-like (DNA-binding domain)"/>
    <property type="match status" value="1"/>
</dbReference>
<dbReference type="Pfam" id="PF01246">
    <property type="entry name" value="Ribosomal_L24e"/>
    <property type="match status" value="1"/>
</dbReference>
<dbReference type="FunFam" id="2.30.170.20:FF:000003">
    <property type="entry name" value="60S ribosomal protein L24"/>
    <property type="match status" value="1"/>
</dbReference>
<evidence type="ECO:0000259" key="5">
    <source>
        <dbReference type="Pfam" id="PF01246"/>
    </source>
</evidence>
<gene>
    <name evidence="6" type="ORF">RMAR0315_LOCUS7712</name>
</gene>
<dbReference type="CDD" id="cd00472">
    <property type="entry name" value="Ribosomal_L24e_L24"/>
    <property type="match status" value="1"/>
</dbReference>
<dbReference type="GO" id="GO:0022625">
    <property type="term" value="C:cytosolic large ribosomal subunit"/>
    <property type="evidence" value="ECO:0007669"/>
    <property type="project" value="TreeGrafter"/>
</dbReference>
<evidence type="ECO:0000313" key="6">
    <source>
        <dbReference type="EMBL" id="CAD8397722.1"/>
    </source>
</evidence>
<dbReference type="InterPro" id="IPR056366">
    <property type="entry name" value="Ribosomal_eL24"/>
</dbReference>
<feature type="region of interest" description="Disordered" evidence="4">
    <location>
        <begin position="96"/>
        <end position="147"/>
    </location>
</feature>
<dbReference type="Gene3D" id="2.30.170.20">
    <property type="entry name" value="Ribosomal protein L24e"/>
    <property type="match status" value="1"/>
</dbReference>
<dbReference type="PROSITE" id="PS01073">
    <property type="entry name" value="RIBOSOMAL_L24E"/>
    <property type="match status" value="1"/>
</dbReference>
<accession>A0A7S0BMS9</accession>
<evidence type="ECO:0000256" key="2">
    <source>
        <dbReference type="ARBA" id="ARBA00022980"/>
    </source>
</evidence>
<evidence type="ECO:0000256" key="1">
    <source>
        <dbReference type="ARBA" id="ARBA00005647"/>
    </source>
</evidence>
<dbReference type="GO" id="GO:0003729">
    <property type="term" value="F:mRNA binding"/>
    <property type="evidence" value="ECO:0007669"/>
    <property type="project" value="TreeGrafter"/>
</dbReference>
<dbReference type="InterPro" id="IPR000988">
    <property type="entry name" value="Ribosomal_eL24-rel_N"/>
</dbReference>
<dbReference type="InterPro" id="IPR023442">
    <property type="entry name" value="Ribosomal_eL24_CS"/>
</dbReference>
<protein>
    <recommendedName>
        <fullName evidence="5">Large ribosomal subunit protein eL24-related N-terminal domain-containing protein</fullName>
    </recommendedName>
</protein>
<sequence length="147" mass="16311">MVVKTEVCNFSGFKIYPGHGSRFARSDEKVFNFINGKSKACQKMKRKPVKLNWTQLYRRVNKKGAQEETVKRRARKVNTVVMKPVEGASLEVIKAKRNQQQRSKATGAKAANLREIKARKAGGKTKKGGAPLAGKRGGPQAPPPKKH</sequence>
<organism evidence="6">
    <name type="scientific">Rhodosorus marinus</name>
    <dbReference type="NCBI Taxonomy" id="101924"/>
    <lineage>
        <taxon>Eukaryota</taxon>
        <taxon>Rhodophyta</taxon>
        <taxon>Stylonematophyceae</taxon>
        <taxon>Stylonematales</taxon>
        <taxon>Stylonemataceae</taxon>
        <taxon>Rhodosorus</taxon>
    </lineage>
</organism>
<dbReference type="PANTHER" id="PTHR10792">
    <property type="entry name" value="60S RIBOSOMAL PROTEIN L24"/>
    <property type="match status" value="1"/>
</dbReference>